<dbReference type="EMBL" id="WNYA01000006">
    <property type="protein sequence ID" value="KAG8565251.1"/>
    <property type="molecule type" value="Genomic_DNA"/>
</dbReference>
<evidence type="ECO:0000313" key="1">
    <source>
        <dbReference type="EMBL" id="KAG8565251.1"/>
    </source>
</evidence>
<protein>
    <submittedName>
        <fullName evidence="1">Uncharacterized protein</fullName>
    </submittedName>
</protein>
<evidence type="ECO:0000313" key="2">
    <source>
        <dbReference type="Proteomes" id="UP000824782"/>
    </source>
</evidence>
<comment type="caution">
    <text evidence="1">The sequence shown here is derived from an EMBL/GenBank/DDBJ whole genome shotgun (WGS) entry which is preliminary data.</text>
</comment>
<reference evidence="1" key="1">
    <citation type="thesis" date="2020" institute="ProQuest LLC" country="789 East Eisenhower Parkway, Ann Arbor, MI, USA">
        <title>Comparative Genomics and Chromosome Evolution.</title>
        <authorList>
            <person name="Mudd A.B."/>
        </authorList>
    </citation>
    <scope>NUCLEOTIDE SEQUENCE</scope>
    <source>
        <strain evidence="1">237g6f4</strain>
        <tissue evidence="1">Blood</tissue>
    </source>
</reference>
<proteinExistence type="predicted"/>
<accession>A0AAV7B158</accession>
<sequence length="70" mass="7669">MADPDSEIASGSLEEVCQYIGKCPWALVGQPVGCHQDGVLLPTVKKMAFSFLLYSIASSLTPQQKNWRNL</sequence>
<gene>
    <name evidence="1" type="ORF">GDO81_012768</name>
</gene>
<name>A0AAV7B158_ENGPU</name>
<dbReference type="Proteomes" id="UP000824782">
    <property type="component" value="Unassembled WGS sequence"/>
</dbReference>
<dbReference type="AlphaFoldDB" id="A0AAV7B158"/>
<organism evidence="1 2">
    <name type="scientific">Engystomops pustulosus</name>
    <name type="common">Tungara frog</name>
    <name type="synonym">Physalaemus pustulosus</name>
    <dbReference type="NCBI Taxonomy" id="76066"/>
    <lineage>
        <taxon>Eukaryota</taxon>
        <taxon>Metazoa</taxon>
        <taxon>Chordata</taxon>
        <taxon>Craniata</taxon>
        <taxon>Vertebrata</taxon>
        <taxon>Euteleostomi</taxon>
        <taxon>Amphibia</taxon>
        <taxon>Batrachia</taxon>
        <taxon>Anura</taxon>
        <taxon>Neobatrachia</taxon>
        <taxon>Hyloidea</taxon>
        <taxon>Leptodactylidae</taxon>
        <taxon>Leiuperinae</taxon>
        <taxon>Engystomops</taxon>
    </lineage>
</organism>
<keyword evidence="2" id="KW-1185">Reference proteome</keyword>